<dbReference type="OrthoDB" id="6709718at2"/>
<dbReference type="Pfam" id="PF19673">
    <property type="entry name" value="DUF6176"/>
    <property type="match status" value="1"/>
</dbReference>
<name>Q0VR87_ALCBS</name>
<dbReference type="eggNOG" id="ENOG5033AIE">
    <property type="taxonomic scope" value="Bacteria"/>
</dbReference>
<dbReference type="HOGENOM" id="CLU_154354_0_0_6"/>
<accession>Q0VR87</accession>
<dbReference type="InterPro" id="IPR046174">
    <property type="entry name" value="DUF6176"/>
</dbReference>
<gene>
    <name evidence="1" type="ordered locus">ABO_0863</name>
</gene>
<dbReference type="EMBL" id="AM286690">
    <property type="protein sequence ID" value="CAL16311.1"/>
    <property type="molecule type" value="Genomic_DNA"/>
</dbReference>
<proteinExistence type="predicted"/>
<evidence type="ECO:0000313" key="2">
    <source>
        <dbReference type="Proteomes" id="UP000008871"/>
    </source>
</evidence>
<sequence length="117" mass="13477">MDVIAALIELKPNSDNEVHDWKAFIENHKEQALESLRAEGVCVESWFSLALEGKDYLLCYMRADSIKQSQHVMADSSNPVDTRHRQFKENAWVWGGQVKTELLVDLATETDEQKSRR</sequence>
<reference evidence="1 2" key="1">
    <citation type="journal article" date="2006" name="Nat. Biotechnol.">
        <title>Genome sequence of the ubiquitous hydrocarbon-degrading marine bacterium Alcanivorax borkumensis.</title>
        <authorList>
            <person name="Schneiker S."/>
            <person name="Martins dos Santos V.A.P."/>
            <person name="Bartels D."/>
            <person name="Bekel T."/>
            <person name="Brecht M."/>
            <person name="Buhrmester J."/>
            <person name="Chernikova T.N."/>
            <person name="Denaro R."/>
            <person name="Ferrer M."/>
            <person name="Gertler C."/>
            <person name="Goesmann A."/>
            <person name="Golyshina O.V."/>
            <person name="Kaminski F."/>
            <person name="Khachane A.N."/>
            <person name="Lang S."/>
            <person name="Linke B."/>
            <person name="McHardy A.C."/>
            <person name="Meyer F."/>
            <person name="Nechitaylo T."/>
            <person name="Puehler A."/>
            <person name="Regenhardt D."/>
            <person name="Rupp O."/>
            <person name="Sabirova J.S."/>
            <person name="Selbitschka W."/>
            <person name="Yakimov M.M."/>
            <person name="Timmis K.N."/>
            <person name="Vorhoelter F.-J."/>
            <person name="Weidner S."/>
            <person name="Kaiser O."/>
            <person name="Golyshin P.N."/>
        </authorList>
    </citation>
    <scope>NUCLEOTIDE SEQUENCE [LARGE SCALE GENOMIC DNA]</scope>
    <source>
        <strain evidence="2">ATCC 700651 / DSM 11573 / NCIMB 13689 / SK2</strain>
    </source>
</reference>
<keyword evidence="2" id="KW-1185">Reference proteome</keyword>
<protein>
    <submittedName>
        <fullName evidence="1">Uncharacterized protein</fullName>
    </submittedName>
</protein>
<dbReference type="AlphaFoldDB" id="Q0VR87"/>
<organism evidence="1 2">
    <name type="scientific">Alcanivorax borkumensis (strain ATCC 700651 / DSM 11573 / NCIMB 13689 / SK2)</name>
    <dbReference type="NCBI Taxonomy" id="393595"/>
    <lineage>
        <taxon>Bacteria</taxon>
        <taxon>Pseudomonadati</taxon>
        <taxon>Pseudomonadota</taxon>
        <taxon>Gammaproteobacteria</taxon>
        <taxon>Oceanospirillales</taxon>
        <taxon>Alcanivoracaceae</taxon>
        <taxon>Alcanivorax</taxon>
    </lineage>
</organism>
<dbReference type="KEGG" id="abo:ABO_0863"/>
<dbReference type="Proteomes" id="UP000008871">
    <property type="component" value="Chromosome"/>
</dbReference>
<dbReference type="RefSeq" id="WP_011588147.1">
    <property type="nucleotide sequence ID" value="NC_008260.1"/>
</dbReference>
<evidence type="ECO:0000313" key="1">
    <source>
        <dbReference type="EMBL" id="CAL16311.1"/>
    </source>
</evidence>